<comment type="caution">
    <text evidence="1">The sequence shown here is derived from an EMBL/GenBank/DDBJ whole genome shotgun (WGS) entry which is preliminary data.</text>
</comment>
<accession>A0A371FIV9</accession>
<protein>
    <submittedName>
        <fullName evidence="1">Uncharacterized protein</fullName>
    </submittedName>
</protein>
<dbReference type="Proteomes" id="UP000257109">
    <property type="component" value="Unassembled WGS sequence"/>
</dbReference>
<evidence type="ECO:0000313" key="1">
    <source>
        <dbReference type="EMBL" id="RDX78226.1"/>
    </source>
</evidence>
<keyword evidence="2" id="KW-1185">Reference proteome</keyword>
<dbReference type="EMBL" id="QJKJ01008925">
    <property type="protein sequence ID" value="RDX78226.1"/>
    <property type="molecule type" value="Genomic_DNA"/>
</dbReference>
<reference evidence="1" key="1">
    <citation type="submission" date="2018-05" db="EMBL/GenBank/DDBJ databases">
        <title>Draft genome of Mucuna pruriens seed.</title>
        <authorList>
            <person name="Nnadi N.E."/>
            <person name="Vos R."/>
            <person name="Hasami M.H."/>
            <person name="Devisetty U.K."/>
            <person name="Aguiy J.C."/>
        </authorList>
    </citation>
    <scope>NUCLEOTIDE SEQUENCE [LARGE SCALE GENOMIC DNA]</scope>
    <source>
        <strain evidence="1">JCA_2017</strain>
    </source>
</reference>
<evidence type="ECO:0000313" key="2">
    <source>
        <dbReference type="Proteomes" id="UP000257109"/>
    </source>
</evidence>
<proteinExistence type="predicted"/>
<gene>
    <name evidence="1" type="ORF">CR513_41526</name>
</gene>
<feature type="non-terminal residue" evidence="1">
    <location>
        <position position="1"/>
    </location>
</feature>
<sequence>MKLEKSTLKALKVQMKEIECLYKNFSCSTDNEISLVSRKFTKMLEKKEKRIKLEECSKDESNYIVYFENKNL</sequence>
<dbReference type="AlphaFoldDB" id="A0A371FIV9"/>
<name>A0A371FIV9_MUCPR</name>
<organism evidence="1 2">
    <name type="scientific">Mucuna pruriens</name>
    <name type="common">Velvet bean</name>
    <name type="synonym">Dolichos pruriens</name>
    <dbReference type="NCBI Taxonomy" id="157652"/>
    <lineage>
        <taxon>Eukaryota</taxon>
        <taxon>Viridiplantae</taxon>
        <taxon>Streptophyta</taxon>
        <taxon>Embryophyta</taxon>
        <taxon>Tracheophyta</taxon>
        <taxon>Spermatophyta</taxon>
        <taxon>Magnoliopsida</taxon>
        <taxon>eudicotyledons</taxon>
        <taxon>Gunneridae</taxon>
        <taxon>Pentapetalae</taxon>
        <taxon>rosids</taxon>
        <taxon>fabids</taxon>
        <taxon>Fabales</taxon>
        <taxon>Fabaceae</taxon>
        <taxon>Papilionoideae</taxon>
        <taxon>50 kb inversion clade</taxon>
        <taxon>NPAAA clade</taxon>
        <taxon>indigoferoid/millettioid clade</taxon>
        <taxon>Phaseoleae</taxon>
        <taxon>Mucuna</taxon>
    </lineage>
</organism>